<dbReference type="Proteomes" id="UP001562425">
    <property type="component" value="Unassembled WGS sequence"/>
</dbReference>
<protein>
    <recommendedName>
        <fullName evidence="3">DDE Tnp4 domain-containing protein</fullName>
    </recommendedName>
</protein>
<comment type="caution">
    <text evidence="1">The sequence shown here is derived from an EMBL/GenBank/DDBJ whole genome shotgun (WGS) entry which is preliminary data.</text>
</comment>
<dbReference type="AlphaFoldDB" id="A0ABD1DXF2"/>
<organism evidence="1 2">
    <name type="scientific">Culex pipiens pipiens</name>
    <name type="common">Northern house mosquito</name>
    <dbReference type="NCBI Taxonomy" id="38569"/>
    <lineage>
        <taxon>Eukaryota</taxon>
        <taxon>Metazoa</taxon>
        <taxon>Ecdysozoa</taxon>
        <taxon>Arthropoda</taxon>
        <taxon>Hexapoda</taxon>
        <taxon>Insecta</taxon>
        <taxon>Pterygota</taxon>
        <taxon>Neoptera</taxon>
        <taxon>Endopterygota</taxon>
        <taxon>Diptera</taxon>
        <taxon>Nematocera</taxon>
        <taxon>Culicoidea</taxon>
        <taxon>Culicidae</taxon>
        <taxon>Culicinae</taxon>
        <taxon>Culicini</taxon>
        <taxon>Culex</taxon>
        <taxon>Culex</taxon>
    </lineage>
</organism>
<reference evidence="1 2" key="1">
    <citation type="submission" date="2024-05" db="EMBL/GenBank/DDBJ databases">
        <title>Culex pipiens pipiens assembly and annotation.</title>
        <authorList>
            <person name="Alout H."/>
            <person name="Durand T."/>
        </authorList>
    </citation>
    <scope>NUCLEOTIDE SEQUENCE [LARGE SCALE GENOMIC DNA]</scope>
    <source>
        <strain evidence="1">HA-2024</strain>
        <tissue evidence="1">Whole body</tissue>
    </source>
</reference>
<evidence type="ECO:0008006" key="3">
    <source>
        <dbReference type="Google" id="ProtNLM"/>
    </source>
</evidence>
<sequence>MTKPAFDLLLSELEPMLRKQDTFFRKAIEPSQRLALCLRYLITGDTIKNLSFYYRVGHSTAYYIVIETCQAIIQTLMHKMLPTPTTADWNRISSEINTIWNFPNCLGALDGKHITIQAPPNSGSTFFNYKKTFSVVLQGGNAPRDAFSVRNTLKEYFVSPEGSVPWQYEKTNLANN</sequence>
<proteinExistence type="predicted"/>
<name>A0ABD1DXF2_CULPP</name>
<gene>
    <name evidence="1" type="ORF">pipiens_001723</name>
</gene>
<evidence type="ECO:0000313" key="1">
    <source>
        <dbReference type="EMBL" id="KAL1404128.1"/>
    </source>
</evidence>
<evidence type="ECO:0000313" key="2">
    <source>
        <dbReference type="Proteomes" id="UP001562425"/>
    </source>
</evidence>
<dbReference type="EMBL" id="JBEHCU010000782">
    <property type="protein sequence ID" value="KAL1404128.1"/>
    <property type="molecule type" value="Genomic_DNA"/>
</dbReference>
<accession>A0ABD1DXF2</accession>
<keyword evidence="2" id="KW-1185">Reference proteome</keyword>